<feature type="domain" description="Htaa" evidence="1">
    <location>
        <begin position="16"/>
        <end position="162"/>
    </location>
</feature>
<protein>
    <submittedName>
        <fullName evidence="2">Htaa protein</fullName>
    </submittedName>
</protein>
<dbReference type="InterPro" id="IPR007331">
    <property type="entry name" value="Htaa"/>
</dbReference>
<dbReference type="EMBL" id="RBIR01000001">
    <property type="protein sequence ID" value="RKR30431.1"/>
    <property type="molecule type" value="Genomic_DNA"/>
</dbReference>
<reference evidence="2 3" key="1">
    <citation type="submission" date="2018-10" db="EMBL/GenBank/DDBJ databases">
        <title>Genomic Encyclopedia of Type Strains, Phase IV (KMG-IV): sequencing the most valuable type-strain genomes for metagenomic binning, comparative biology and taxonomic classification.</title>
        <authorList>
            <person name="Goeker M."/>
        </authorList>
    </citation>
    <scope>NUCLEOTIDE SEQUENCE [LARGE SCALE GENOMIC DNA]</scope>
    <source>
        <strain evidence="2 3">DSM 25586</strain>
    </source>
</reference>
<name>A0A495FNX8_9MICC</name>
<dbReference type="RefSeq" id="WP_167467840.1">
    <property type="nucleotide sequence ID" value="NZ_RBIR01000001.1"/>
</dbReference>
<proteinExistence type="predicted"/>
<accession>A0A495FNX8</accession>
<dbReference type="AlphaFoldDB" id="A0A495FNX8"/>
<dbReference type="Proteomes" id="UP000276055">
    <property type="component" value="Unassembled WGS sequence"/>
</dbReference>
<dbReference type="Pfam" id="PF04213">
    <property type="entry name" value="HtaA"/>
    <property type="match status" value="1"/>
</dbReference>
<organism evidence="2 3">
    <name type="scientific">Arthrobacter oryzae</name>
    <dbReference type="NCBI Taxonomy" id="409290"/>
    <lineage>
        <taxon>Bacteria</taxon>
        <taxon>Bacillati</taxon>
        <taxon>Actinomycetota</taxon>
        <taxon>Actinomycetes</taxon>
        <taxon>Micrococcales</taxon>
        <taxon>Micrococcaceae</taxon>
        <taxon>Arthrobacter</taxon>
    </lineage>
</organism>
<gene>
    <name evidence="2" type="ORF">C8D78_0756</name>
</gene>
<comment type="caution">
    <text evidence="2">The sequence shown here is derived from an EMBL/GenBank/DDBJ whole genome shotgun (WGS) entry which is preliminary data.</text>
</comment>
<sequence length="167" mass="17473">MYPASASSAPLPPQGLTWGIKRSFMEYIAGLPDGAVSASGGASLTDSGQFCFAPASSEFDPARGTGVLRFRGDVRVAGHHGMMFVRLLDPWVEFTAGHGVLSISTGDGGANERTDVGTLRTAAPRNMDGFLVWEHVDVAVSEAGSELFDGQYAAGQAMDPLVIRVPA</sequence>
<evidence type="ECO:0000259" key="1">
    <source>
        <dbReference type="Pfam" id="PF04213"/>
    </source>
</evidence>
<evidence type="ECO:0000313" key="3">
    <source>
        <dbReference type="Proteomes" id="UP000276055"/>
    </source>
</evidence>
<evidence type="ECO:0000313" key="2">
    <source>
        <dbReference type="EMBL" id="RKR30431.1"/>
    </source>
</evidence>